<dbReference type="SUPFAM" id="SSF56112">
    <property type="entry name" value="Protein kinase-like (PK-like)"/>
    <property type="match status" value="1"/>
</dbReference>
<dbReference type="PROSITE" id="PS00107">
    <property type="entry name" value="PROTEIN_KINASE_ATP"/>
    <property type="match status" value="1"/>
</dbReference>
<dbReference type="PANTHER" id="PTHR47987:SF5">
    <property type="entry name" value="PROTEIN KINASE DOMAIN-CONTAINING PROTEIN"/>
    <property type="match status" value="1"/>
</dbReference>
<dbReference type="GO" id="GO:0005524">
    <property type="term" value="F:ATP binding"/>
    <property type="evidence" value="ECO:0007669"/>
    <property type="project" value="UniProtKB-UniRule"/>
</dbReference>
<dbReference type="SMART" id="SM00220">
    <property type="entry name" value="S_TKc"/>
    <property type="match status" value="1"/>
</dbReference>
<comment type="caution">
    <text evidence="7">The sequence shown here is derived from an EMBL/GenBank/DDBJ whole genome shotgun (WGS) entry which is preliminary data.</text>
</comment>
<dbReference type="OrthoDB" id="654677at2759"/>
<dbReference type="Gene3D" id="3.40.50.620">
    <property type="entry name" value="HUPs"/>
    <property type="match status" value="1"/>
</dbReference>
<dbReference type="SUPFAM" id="SSF52402">
    <property type="entry name" value="Adenine nucleotide alpha hydrolases-like"/>
    <property type="match status" value="1"/>
</dbReference>
<feature type="binding site" evidence="5">
    <location>
        <position position="474"/>
    </location>
    <ligand>
        <name>ATP</name>
        <dbReference type="ChEBI" id="CHEBI:30616"/>
    </ligand>
</feature>
<dbReference type="InterPro" id="IPR046958">
    <property type="entry name" value="RBK1/2/STUNTED"/>
</dbReference>
<proteinExistence type="predicted"/>
<evidence type="ECO:0000256" key="4">
    <source>
        <dbReference type="ARBA" id="ARBA00022840"/>
    </source>
</evidence>
<dbReference type="InterPro" id="IPR000719">
    <property type="entry name" value="Prot_kinase_dom"/>
</dbReference>
<dbReference type="Pfam" id="PF00582">
    <property type="entry name" value="Usp"/>
    <property type="match status" value="1"/>
</dbReference>
<dbReference type="GO" id="GO:0004672">
    <property type="term" value="F:protein kinase activity"/>
    <property type="evidence" value="ECO:0007669"/>
    <property type="project" value="InterPro"/>
</dbReference>
<dbReference type="Gene3D" id="3.30.200.20">
    <property type="entry name" value="Phosphorylase Kinase, domain 1"/>
    <property type="match status" value="1"/>
</dbReference>
<dbReference type="InterPro" id="IPR011009">
    <property type="entry name" value="Kinase-like_dom_sf"/>
</dbReference>
<accession>A0A5B6UXF5</accession>
<evidence type="ECO:0000313" key="8">
    <source>
        <dbReference type="Proteomes" id="UP000325315"/>
    </source>
</evidence>
<name>A0A5B6UXF5_9ROSI</name>
<dbReference type="PROSITE" id="PS00108">
    <property type="entry name" value="PROTEIN_KINASE_ST"/>
    <property type="match status" value="1"/>
</dbReference>
<feature type="domain" description="Protein kinase" evidence="6">
    <location>
        <begin position="446"/>
        <end position="756"/>
    </location>
</feature>
<dbReference type="FunFam" id="1.10.510.10:FF:000284">
    <property type="entry name" value="Putative receptor-like serine/threonine-protein kinase"/>
    <property type="match status" value="1"/>
</dbReference>
<organism evidence="7 8">
    <name type="scientific">Gossypium australe</name>
    <dbReference type="NCBI Taxonomy" id="47621"/>
    <lineage>
        <taxon>Eukaryota</taxon>
        <taxon>Viridiplantae</taxon>
        <taxon>Streptophyta</taxon>
        <taxon>Embryophyta</taxon>
        <taxon>Tracheophyta</taxon>
        <taxon>Spermatophyta</taxon>
        <taxon>Magnoliopsida</taxon>
        <taxon>eudicotyledons</taxon>
        <taxon>Gunneridae</taxon>
        <taxon>Pentapetalae</taxon>
        <taxon>rosids</taxon>
        <taxon>malvids</taxon>
        <taxon>Malvales</taxon>
        <taxon>Malvaceae</taxon>
        <taxon>Malvoideae</taxon>
        <taxon>Gossypium</taxon>
    </lineage>
</organism>
<keyword evidence="8" id="KW-1185">Reference proteome</keyword>
<dbReference type="Gene3D" id="1.10.510.10">
    <property type="entry name" value="Transferase(Phosphotransferase) domain 1"/>
    <property type="match status" value="1"/>
</dbReference>
<evidence type="ECO:0000313" key="7">
    <source>
        <dbReference type="EMBL" id="KAA3461777.1"/>
    </source>
</evidence>
<dbReference type="FunFam" id="3.30.200.20:FF:000268">
    <property type="entry name" value="probable receptor-like serine/threonine-protein kinase At5g57670"/>
    <property type="match status" value="1"/>
</dbReference>
<sequence>MYNVQCKPSNHDYYSILKLTRKKEKKRNTHSYRRIASKTKAYSSRKLKPLYLFPFPFPFLCYLQRHHRSRGRKRRCFVLAMKGDEGGCGTVMVGVKFDADSNELLTWALVKVAQPGDQIIALHILDAATESPASILSLVKTFDYTLAVYEGFCNLKQVDLKLKVCRGPSPKRILVREAKSFETTKLILGTSKTHNPLQSPASVAKFCARKLPNCFSVYAVRNGKVVFQREAIQTNLNQFQDKIPRDKSLVQLVSLPKSIRTDNGNCSYKSGLFSKHKTLEKNCAACASALKLPENSNTRLREDLSGNGSTDNRLSLVPIRTTEDNAALVRKLPGWSLLRWVFLRKRYHLENSSAKKSVDQWVLKLPSQQSSAVVYPDLKQNCYDRKKNRSSDLDGETSAIVPVGCEAIFPLSPCDFPEELQSLLEKSSSSCRLFSYQELLGATSSFMPENMVGKGGSSHVYKGCLPDGKELAVKIVKPTEHAIKEFVQEIEIITSLNHKNLISLFGFCFEQNKLLLVYDFLSRGSLEENLHGKHIIQCTTLLIGCNLQFLVYIVFEPNWLHLLLGNKKDGNAFGWQERYKVAVGLAEALDYLHNSCEQPVIHRDVKSSNVLLSNDFEPQLSDFGLASQVSSSASHMTCMDVAGTFGYLAPEYLMHGKMSDKIDVYAFGIVLLELLTGRKPIDNNLPKGQESLAVWAKPILKDHDIPQLLDPQLGSGCEFHEIERMVLAATMCIRRTPLMRPQISLILKLLQGDQEVTNWAEQEVRTSEEVDVSDEELYPTNIESHLNLALLDLEDDSVSASSVEQSLEIEDYLQKRWRRSSSFA</sequence>
<keyword evidence="1" id="KW-0808">Transferase</keyword>
<dbReference type="InterPro" id="IPR017441">
    <property type="entry name" value="Protein_kinase_ATP_BS"/>
</dbReference>
<dbReference type="PANTHER" id="PTHR47987">
    <property type="entry name" value="OS08G0249100 PROTEIN"/>
    <property type="match status" value="1"/>
</dbReference>
<dbReference type="Pfam" id="PF00069">
    <property type="entry name" value="Pkinase"/>
    <property type="match status" value="1"/>
</dbReference>
<dbReference type="AlphaFoldDB" id="A0A5B6UXF5"/>
<dbReference type="EMBL" id="SMMG02000009">
    <property type="protein sequence ID" value="KAA3461777.1"/>
    <property type="molecule type" value="Genomic_DNA"/>
</dbReference>
<dbReference type="InterPro" id="IPR006016">
    <property type="entry name" value="UspA"/>
</dbReference>
<dbReference type="FunFam" id="3.40.50.620:FF:000177">
    <property type="entry name" value="probable receptor-like serine/threonine-protein kinase At5g57670"/>
    <property type="match status" value="1"/>
</dbReference>
<dbReference type="InterPro" id="IPR014729">
    <property type="entry name" value="Rossmann-like_a/b/a_fold"/>
</dbReference>
<evidence type="ECO:0000259" key="6">
    <source>
        <dbReference type="PROSITE" id="PS50011"/>
    </source>
</evidence>
<gene>
    <name evidence="7" type="ORF">EPI10_028325</name>
</gene>
<dbReference type="InterPro" id="IPR008271">
    <property type="entry name" value="Ser/Thr_kinase_AS"/>
</dbReference>
<evidence type="ECO:0000256" key="2">
    <source>
        <dbReference type="ARBA" id="ARBA00022741"/>
    </source>
</evidence>
<keyword evidence="7" id="KW-0675">Receptor</keyword>
<keyword evidence="2 5" id="KW-0547">Nucleotide-binding</keyword>
<evidence type="ECO:0000256" key="3">
    <source>
        <dbReference type="ARBA" id="ARBA00022777"/>
    </source>
</evidence>
<evidence type="ECO:0000256" key="5">
    <source>
        <dbReference type="PROSITE-ProRule" id="PRU10141"/>
    </source>
</evidence>
<keyword evidence="4 5" id="KW-0067">ATP-binding</keyword>
<dbReference type="CDD" id="cd00293">
    <property type="entry name" value="USP-like"/>
    <property type="match status" value="1"/>
</dbReference>
<evidence type="ECO:0000256" key="1">
    <source>
        <dbReference type="ARBA" id="ARBA00022679"/>
    </source>
</evidence>
<protein>
    <submittedName>
        <fullName evidence="7">Pollen receptor-like kinase 1</fullName>
    </submittedName>
</protein>
<keyword evidence="3 7" id="KW-0418">Kinase</keyword>
<reference evidence="8" key="1">
    <citation type="journal article" date="2019" name="Plant Biotechnol. J.">
        <title>Genome sequencing of the Australian wild diploid species Gossypium australe highlights disease resistance and delayed gland morphogenesis.</title>
        <authorList>
            <person name="Cai Y."/>
            <person name="Cai X."/>
            <person name="Wang Q."/>
            <person name="Wang P."/>
            <person name="Zhang Y."/>
            <person name="Cai C."/>
            <person name="Xu Y."/>
            <person name="Wang K."/>
            <person name="Zhou Z."/>
            <person name="Wang C."/>
            <person name="Geng S."/>
            <person name="Li B."/>
            <person name="Dong Q."/>
            <person name="Hou Y."/>
            <person name="Wang H."/>
            <person name="Ai P."/>
            <person name="Liu Z."/>
            <person name="Yi F."/>
            <person name="Sun M."/>
            <person name="An G."/>
            <person name="Cheng J."/>
            <person name="Zhang Y."/>
            <person name="Shi Q."/>
            <person name="Xie Y."/>
            <person name="Shi X."/>
            <person name="Chang Y."/>
            <person name="Huang F."/>
            <person name="Chen Y."/>
            <person name="Hong S."/>
            <person name="Mi L."/>
            <person name="Sun Q."/>
            <person name="Zhang L."/>
            <person name="Zhou B."/>
            <person name="Peng R."/>
            <person name="Zhang X."/>
            <person name="Liu F."/>
        </authorList>
    </citation>
    <scope>NUCLEOTIDE SEQUENCE [LARGE SCALE GENOMIC DNA]</scope>
    <source>
        <strain evidence="8">cv. PA1801</strain>
    </source>
</reference>
<dbReference type="PROSITE" id="PS50011">
    <property type="entry name" value="PROTEIN_KINASE_DOM"/>
    <property type="match status" value="1"/>
</dbReference>
<dbReference type="Proteomes" id="UP000325315">
    <property type="component" value="Unassembled WGS sequence"/>
</dbReference>